<evidence type="ECO:0000313" key="3">
    <source>
        <dbReference type="Proteomes" id="UP000663887"/>
    </source>
</evidence>
<feature type="compositionally biased region" description="Pro residues" evidence="1">
    <location>
        <begin position="310"/>
        <end position="322"/>
    </location>
</feature>
<name>A0A816U881_9BILA</name>
<feature type="region of interest" description="Disordered" evidence="1">
    <location>
        <begin position="576"/>
        <end position="631"/>
    </location>
</feature>
<feature type="compositionally biased region" description="Basic and acidic residues" evidence="1">
    <location>
        <begin position="254"/>
        <end position="263"/>
    </location>
</feature>
<feature type="compositionally biased region" description="Low complexity" evidence="1">
    <location>
        <begin position="236"/>
        <end position="252"/>
    </location>
</feature>
<feature type="region of interest" description="Disordered" evidence="1">
    <location>
        <begin position="300"/>
        <end position="328"/>
    </location>
</feature>
<dbReference type="EMBL" id="CAJNRG010008664">
    <property type="protein sequence ID" value="CAF2105981.1"/>
    <property type="molecule type" value="Genomic_DNA"/>
</dbReference>
<evidence type="ECO:0008006" key="4">
    <source>
        <dbReference type="Google" id="ProtNLM"/>
    </source>
</evidence>
<gene>
    <name evidence="2" type="ORF">XDN619_LOCUS19751</name>
</gene>
<feature type="region of interest" description="Disordered" evidence="1">
    <location>
        <begin position="694"/>
        <end position="719"/>
    </location>
</feature>
<dbReference type="Proteomes" id="UP000663887">
    <property type="component" value="Unassembled WGS sequence"/>
</dbReference>
<evidence type="ECO:0000256" key="1">
    <source>
        <dbReference type="SAM" id="MobiDB-lite"/>
    </source>
</evidence>
<feature type="region of interest" description="Disordered" evidence="1">
    <location>
        <begin position="229"/>
        <end position="263"/>
    </location>
</feature>
<reference evidence="2" key="1">
    <citation type="submission" date="2021-02" db="EMBL/GenBank/DDBJ databases">
        <authorList>
            <person name="Nowell W R."/>
        </authorList>
    </citation>
    <scope>NUCLEOTIDE SEQUENCE</scope>
</reference>
<proteinExistence type="predicted"/>
<sequence length="769" mass="87233">MSSMLGDQHILFPNRGEKSYKLNEFLAIVNDKCDKQYELPIIVNITSLNSYGKSMKHLLLKTNVFLLLSISQIDSILAEYHHAPDENQHIHRNRLAFMQKRTTSKAAVKFQRMKKLSKSLVSLTAGGQASITVDNDDLSDDEKNTPYNERTIIKNLNQKRPSAIPHCRVPMEYQHFFELLNENDKPIQPCHILSELLIIEKSVDDNEKHVEKWPNAFLLRSSCKAYTKKQPPGVLNSTNTPRSSYTTTNSSSHYDTRQDRESSKSLIELNNDTENLQPGQILTILNDCYAFRMRLSDKEYKEQQSSPSLSPSPSPSSSPSPSPSSSIYYPVNWVREKTKLLLPKKRKSAASSDCIPSENSPSKAIPKNSEPYLKCRTQQGNIVYIFLHEPGAFSPIHYETKDSNTNTKTNLLDVSGVLGLKDILLNFRLPVSVHVVDGLTIFDSINSSTYFSRDESSVSAFTKLRLLMPYGENVVFAHPLILHTQKSHKTSSSSSSGIIIPLSVDADIEIQPCVNMSQISKTEIFQKQLEICLERIKLYRTEVSLINVPIKLKSNKDQHRPSLVKKRSQSISYFDERSDDQLQPCDQNTNNNNQQSNYSSSFASVENSNRASTEASKRKSPSNDKKMKPNLKLSEYYERLNRDNQRKFSQDLLAKEDEMYKDVEKIYDYIRTGTITQEVEKIQAKQQIDDSTPIINISSSTPKEPERQNSSVDRSPGTMISHGFFPKVNVIKTSSIGFEVQGTTTNDGNVDDEQAHLLFLASKQRLKHN</sequence>
<evidence type="ECO:0000313" key="2">
    <source>
        <dbReference type="EMBL" id="CAF2105981.1"/>
    </source>
</evidence>
<feature type="compositionally biased region" description="Polar residues" evidence="1">
    <location>
        <begin position="602"/>
        <end position="614"/>
    </location>
</feature>
<feature type="compositionally biased region" description="Basic and acidic residues" evidence="1">
    <location>
        <begin position="615"/>
        <end position="627"/>
    </location>
</feature>
<protein>
    <recommendedName>
        <fullName evidence="4">CABIT domain-containing protein</fullName>
    </recommendedName>
</protein>
<accession>A0A816U881</accession>
<dbReference type="AlphaFoldDB" id="A0A816U881"/>
<comment type="caution">
    <text evidence="2">The sequence shown here is derived from an EMBL/GenBank/DDBJ whole genome shotgun (WGS) entry which is preliminary data.</text>
</comment>
<organism evidence="2 3">
    <name type="scientific">Rotaria magnacalcarata</name>
    <dbReference type="NCBI Taxonomy" id="392030"/>
    <lineage>
        <taxon>Eukaryota</taxon>
        <taxon>Metazoa</taxon>
        <taxon>Spiralia</taxon>
        <taxon>Gnathifera</taxon>
        <taxon>Rotifera</taxon>
        <taxon>Eurotatoria</taxon>
        <taxon>Bdelloidea</taxon>
        <taxon>Philodinida</taxon>
        <taxon>Philodinidae</taxon>
        <taxon>Rotaria</taxon>
    </lineage>
</organism>
<feature type="compositionally biased region" description="Low complexity" evidence="1">
    <location>
        <begin position="587"/>
        <end position="601"/>
    </location>
</feature>